<dbReference type="Proteomes" id="UP001596023">
    <property type="component" value="Unassembled WGS sequence"/>
</dbReference>
<name>A0ABV9KRC6_9BACT</name>
<keyword evidence="2" id="KW-1185">Reference proteome</keyword>
<organism evidence="1 2">
    <name type="scientific">Dysgonomonas termitidis</name>
    <dbReference type="NCBI Taxonomy" id="1516126"/>
    <lineage>
        <taxon>Bacteria</taxon>
        <taxon>Pseudomonadati</taxon>
        <taxon>Bacteroidota</taxon>
        <taxon>Bacteroidia</taxon>
        <taxon>Bacteroidales</taxon>
        <taxon>Dysgonomonadaceae</taxon>
        <taxon>Dysgonomonas</taxon>
    </lineage>
</organism>
<dbReference type="EMBL" id="JBHSGN010000024">
    <property type="protein sequence ID" value="MFC4672747.1"/>
    <property type="molecule type" value="Genomic_DNA"/>
</dbReference>
<gene>
    <name evidence="1" type="ORF">ACFO6W_03465</name>
</gene>
<sequence length="569" mass="68396">MVFELPLLPRILFDELHSFWLIDMLESLCGSFSACVNDEKTVIILDNSPGYVGLGKAIHDWLTDIGPDCGKFLTISSLDVQDLNSCLNAIQAIENIVDKKFEGTRYYHQLKGLKNIIEEPSKESKKFFLKLATNEAKNGRYQYFKTENLQKPEFYTYQSLIINKAPREIKSDTLYYDVNKSLKGDNNKRVILQIFSGEQRDRKPQNVVYFDNYIHFQFVEPFIEKIKYDRNREYSSLKGYFTRIENEIEENQHREIENSYSKFLNTIDNYENTLSKLLGRLMENGYDNIVRLVEERWHPRTPLIKTQQIFENLCYDTSFIEKYYNIKDDKYENDIDEKYFRHEIEELFMNIEHFVRDEWFSSYKRRINQFSLEALSFFLVEPFIKRDYPEREDSFFRSILVLILSIQNERLKRNKDIIRNKKGNNFQFFLANENITSEEIRKYRHLTKELPFKYFEKRHFNEDIFFFFEKSEMLPSFYNSFCHAQARLIDMHDDFRFLITILKNVTIDERNERTIIFPNIRDILDDVIIKKTTPSSYANEKIYKEFQGAQYMSDFREILVNNVISKWGL</sequence>
<dbReference type="RefSeq" id="WP_379993951.1">
    <property type="nucleotide sequence ID" value="NZ_JBHSGN010000024.1"/>
</dbReference>
<evidence type="ECO:0008006" key="3">
    <source>
        <dbReference type="Google" id="ProtNLM"/>
    </source>
</evidence>
<protein>
    <recommendedName>
        <fullName evidence="3">KAP NTPase domain-containing protein</fullName>
    </recommendedName>
</protein>
<comment type="caution">
    <text evidence="1">The sequence shown here is derived from an EMBL/GenBank/DDBJ whole genome shotgun (WGS) entry which is preliminary data.</text>
</comment>
<proteinExistence type="predicted"/>
<evidence type="ECO:0000313" key="1">
    <source>
        <dbReference type="EMBL" id="MFC4672747.1"/>
    </source>
</evidence>
<evidence type="ECO:0000313" key="2">
    <source>
        <dbReference type="Proteomes" id="UP001596023"/>
    </source>
</evidence>
<accession>A0ABV9KRC6</accession>
<reference evidence="2" key="1">
    <citation type="journal article" date="2019" name="Int. J. Syst. Evol. Microbiol.">
        <title>The Global Catalogue of Microorganisms (GCM) 10K type strain sequencing project: providing services to taxonomists for standard genome sequencing and annotation.</title>
        <authorList>
            <consortium name="The Broad Institute Genomics Platform"/>
            <consortium name="The Broad Institute Genome Sequencing Center for Infectious Disease"/>
            <person name="Wu L."/>
            <person name="Ma J."/>
        </authorList>
    </citation>
    <scope>NUCLEOTIDE SEQUENCE [LARGE SCALE GENOMIC DNA]</scope>
    <source>
        <strain evidence="2">CCUG 66188</strain>
    </source>
</reference>